<dbReference type="Pfam" id="PF03564">
    <property type="entry name" value="DUF1759"/>
    <property type="match status" value="1"/>
</dbReference>
<dbReference type="EMBL" id="GL732629">
    <property type="protein sequence ID" value="EFX69849.1"/>
    <property type="molecule type" value="Genomic_DNA"/>
</dbReference>
<evidence type="ECO:0000313" key="2">
    <source>
        <dbReference type="EMBL" id="EFX69849.1"/>
    </source>
</evidence>
<dbReference type="STRING" id="6669.E9HEI1"/>
<feature type="compositionally biased region" description="Basic and acidic residues" evidence="1">
    <location>
        <begin position="134"/>
        <end position="172"/>
    </location>
</feature>
<organism evidence="2 3">
    <name type="scientific">Daphnia pulex</name>
    <name type="common">Water flea</name>
    <dbReference type="NCBI Taxonomy" id="6669"/>
    <lineage>
        <taxon>Eukaryota</taxon>
        <taxon>Metazoa</taxon>
        <taxon>Ecdysozoa</taxon>
        <taxon>Arthropoda</taxon>
        <taxon>Crustacea</taxon>
        <taxon>Branchiopoda</taxon>
        <taxon>Diplostraca</taxon>
        <taxon>Cladocera</taxon>
        <taxon>Anomopoda</taxon>
        <taxon>Daphniidae</taxon>
        <taxon>Daphnia</taxon>
    </lineage>
</organism>
<dbReference type="InterPro" id="IPR005312">
    <property type="entry name" value="DUF1759"/>
</dbReference>
<dbReference type="PANTHER" id="PTHR22954:SF3">
    <property type="entry name" value="PROTEIN CBG08539"/>
    <property type="match status" value="1"/>
</dbReference>
<dbReference type="AlphaFoldDB" id="E9HEI1"/>
<dbReference type="KEGG" id="dpx:DAPPUDRAFT_328699"/>
<keyword evidence="3" id="KW-1185">Reference proteome</keyword>
<name>E9HEI1_DAPPU</name>
<evidence type="ECO:0000313" key="3">
    <source>
        <dbReference type="Proteomes" id="UP000000305"/>
    </source>
</evidence>
<dbReference type="Proteomes" id="UP000000305">
    <property type="component" value="Unassembled WGS sequence"/>
</dbReference>
<dbReference type="HOGENOM" id="CLU_047465_1_0_1"/>
<accession>E9HEI1</accession>
<proteinExistence type="predicted"/>
<dbReference type="InParanoid" id="E9HEI1"/>
<gene>
    <name evidence="2" type="ORF">DAPPUDRAFT_328699</name>
</gene>
<dbReference type="eggNOG" id="ENOG502TDTV">
    <property type="taxonomic scope" value="Eukaryota"/>
</dbReference>
<dbReference type="OrthoDB" id="6378313at2759"/>
<protein>
    <submittedName>
        <fullName evidence="2">Uncharacterized protein</fullName>
    </submittedName>
</protein>
<dbReference type="PANTHER" id="PTHR22954">
    <property type="entry name" value="RETROVIRAL PROTEASE-RELATED"/>
    <property type="match status" value="1"/>
</dbReference>
<sequence length="394" mass="45083">MTTPTNEASRRAIKGHVTRWINNIQQYDNVQMDLTVHNLVLGAESNLRNMYNKYKRLSEGVARDMQQAEATQDQFEAEIDSQIQIEEDVGDALIIVKRKREEFKEIQAAEERKRPEETLLLMFKTQQIAADAARAQEKADQDAARAQEKADQDAARAQEKIDQDAARAQERAIRQQENLDQQNLFRQLIAAIPAAAAPGAPAAPAAVASTKLPKRQIKPFKGDVLEWTAFWEGYNAAVHESAIPAVQKFGYLKDYLKGEAQLCVENLELTDANYTVAITLLKEKSESYHVIKHLILMCPYCHKKCVCKTKMPHPEYNVLKSYDLAREEQHKRCTTDDVFVSNSMKHPTVDSDIYFIHHVAHLVKCTCHHIFYHKEIHLFKSDFLKKPVPSRHCY</sequence>
<reference evidence="2 3" key="1">
    <citation type="journal article" date="2011" name="Science">
        <title>The ecoresponsive genome of Daphnia pulex.</title>
        <authorList>
            <person name="Colbourne J.K."/>
            <person name="Pfrender M.E."/>
            <person name="Gilbert D."/>
            <person name="Thomas W.K."/>
            <person name="Tucker A."/>
            <person name="Oakley T.H."/>
            <person name="Tokishita S."/>
            <person name="Aerts A."/>
            <person name="Arnold G.J."/>
            <person name="Basu M.K."/>
            <person name="Bauer D.J."/>
            <person name="Caceres C.E."/>
            <person name="Carmel L."/>
            <person name="Casola C."/>
            <person name="Choi J.H."/>
            <person name="Detter J.C."/>
            <person name="Dong Q."/>
            <person name="Dusheyko S."/>
            <person name="Eads B.D."/>
            <person name="Frohlich T."/>
            <person name="Geiler-Samerotte K.A."/>
            <person name="Gerlach D."/>
            <person name="Hatcher P."/>
            <person name="Jogdeo S."/>
            <person name="Krijgsveld J."/>
            <person name="Kriventseva E.V."/>
            <person name="Kultz D."/>
            <person name="Laforsch C."/>
            <person name="Lindquist E."/>
            <person name="Lopez J."/>
            <person name="Manak J.R."/>
            <person name="Muller J."/>
            <person name="Pangilinan J."/>
            <person name="Patwardhan R.P."/>
            <person name="Pitluck S."/>
            <person name="Pritham E.J."/>
            <person name="Rechtsteiner A."/>
            <person name="Rho M."/>
            <person name="Rogozin I.B."/>
            <person name="Sakarya O."/>
            <person name="Salamov A."/>
            <person name="Schaack S."/>
            <person name="Shapiro H."/>
            <person name="Shiga Y."/>
            <person name="Skalitzky C."/>
            <person name="Smith Z."/>
            <person name="Souvorov A."/>
            <person name="Sung W."/>
            <person name="Tang Z."/>
            <person name="Tsuchiya D."/>
            <person name="Tu H."/>
            <person name="Vos H."/>
            <person name="Wang M."/>
            <person name="Wolf Y.I."/>
            <person name="Yamagata H."/>
            <person name="Yamada T."/>
            <person name="Ye Y."/>
            <person name="Shaw J.R."/>
            <person name="Andrews J."/>
            <person name="Crease T.J."/>
            <person name="Tang H."/>
            <person name="Lucas S.M."/>
            <person name="Robertson H.M."/>
            <person name="Bork P."/>
            <person name="Koonin E.V."/>
            <person name="Zdobnov E.M."/>
            <person name="Grigoriev I.V."/>
            <person name="Lynch M."/>
            <person name="Boore J.L."/>
        </authorList>
    </citation>
    <scope>NUCLEOTIDE SEQUENCE [LARGE SCALE GENOMIC DNA]</scope>
</reference>
<dbReference type="PhylomeDB" id="E9HEI1"/>
<feature type="region of interest" description="Disordered" evidence="1">
    <location>
        <begin position="132"/>
        <end position="172"/>
    </location>
</feature>
<evidence type="ECO:0000256" key="1">
    <source>
        <dbReference type="SAM" id="MobiDB-lite"/>
    </source>
</evidence>